<feature type="compositionally biased region" description="Low complexity" evidence="1">
    <location>
        <begin position="229"/>
        <end position="245"/>
    </location>
</feature>
<comment type="caution">
    <text evidence="2">The sequence shown here is derived from an EMBL/GenBank/DDBJ whole genome shotgun (WGS) entry which is preliminary data.</text>
</comment>
<evidence type="ECO:0000313" key="2">
    <source>
        <dbReference type="EMBL" id="KAJ1971315.1"/>
    </source>
</evidence>
<dbReference type="EMBL" id="JANBQB010001421">
    <property type="protein sequence ID" value="KAJ1971315.1"/>
    <property type="molecule type" value="Genomic_DNA"/>
</dbReference>
<proteinExistence type="predicted"/>
<feature type="region of interest" description="Disordered" evidence="1">
    <location>
        <begin position="229"/>
        <end position="279"/>
    </location>
</feature>
<dbReference type="PANTHER" id="PTHR15615">
    <property type="match status" value="1"/>
</dbReference>
<evidence type="ECO:0000313" key="3">
    <source>
        <dbReference type="Proteomes" id="UP001151582"/>
    </source>
</evidence>
<dbReference type="PANTHER" id="PTHR15615:SF117">
    <property type="entry name" value="PHO85 CYCLIN PHO80"/>
    <property type="match status" value="1"/>
</dbReference>
<keyword evidence="3" id="KW-1185">Reference proteome</keyword>
<reference evidence="2" key="1">
    <citation type="submission" date="2022-07" db="EMBL/GenBank/DDBJ databases">
        <title>Phylogenomic reconstructions and comparative analyses of Kickxellomycotina fungi.</title>
        <authorList>
            <person name="Reynolds N.K."/>
            <person name="Stajich J.E."/>
            <person name="Barry K."/>
            <person name="Grigoriev I.V."/>
            <person name="Crous P."/>
            <person name="Smith M.E."/>
        </authorList>
    </citation>
    <scope>NUCLEOTIDE SEQUENCE</scope>
    <source>
        <strain evidence="2">RSA 567</strain>
    </source>
</reference>
<name>A0A9W8AWC7_9FUNG</name>
<dbReference type="CDD" id="cd20558">
    <property type="entry name" value="CYCLIN_ScPCL7-like"/>
    <property type="match status" value="1"/>
</dbReference>
<feature type="region of interest" description="Disordered" evidence="1">
    <location>
        <begin position="98"/>
        <end position="127"/>
    </location>
</feature>
<feature type="compositionally biased region" description="Low complexity" evidence="1">
    <location>
        <begin position="268"/>
        <end position="279"/>
    </location>
</feature>
<gene>
    <name evidence="2" type="primary">PHO80</name>
    <name evidence="2" type="ORF">H4R34_005782</name>
</gene>
<dbReference type="AlphaFoldDB" id="A0A9W8AWC7"/>
<dbReference type="InterPro" id="IPR013922">
    <property type="entry name" value="Cyclin_PHO80-like"/>
</dbReference>
<dbReference type="Gene3D" id="1.10.472.10">
    <property type="entry name" value="Cyclin-like"/>
    <property type="match status" value="1"/>
</dbReference>
<dbReference type="GO" id="GO:0019901">
    <property type="term" value="F:protein kinase binding"/>
    <property type="evidence" value="ECO:0007669"/>
    <property type="project" value="InterPro"/>
</dbReference>
<dbReference type="GO" id="GO:0000307">
    <property type="term" value="C:cyclin-dependent protein kinase holoenzyme complex"/>
    <property type="evidence" value="ECO:0007669"/>
    <property type="project" value="TreeGrafter"/>
</dbReference>
<evidence type="ECO:0000256" key="1">
    <source>
        <dbReference type="SAM" id="MobiDB-lite"/>
    </source>
</evidence>
<organism evidence="2 3">
    <name type="scientific">Dimargaris verticillata</name>
    <dbReference type="NCBI Taxonomy" id="2761393"/>
    <lineage>
        <taxon>Eukaryota</taxon>
        <taxon>Fungi</taxon>
        <taxon>Fungi incertae sedis</taxon>
        <taxon>Zoopagomycota</taxon>
        <taxon>Kickxellomycotina</taxon>
        <taxon>Dimargaritomycetes</taxon>
        <taxon>Dimargaritales</taxon>
        <taxon>Dimargaritaceae</taxon>
        <taxon>Dimargaris</taxon>
    </lineage>
</organism>
<dbReference type="GO" id="GO:0016538">
    <property type="term" value="F:cyclin-dependent protein serine/threonine kinase regulator activity"/>
    <property type="evidence" value="ECO:0007669"/>
    <property type="project" value="TreeGrafter"/>
</dbReference>
<sequence>MLTPPPDRPSMPTIQVVPDSYHEANPLHLIRLVADMLDQLIAVNDRIPWENGHLTRFHSRVAPDISIVDYLIRVVRYTALENSCLLLILVYIDRASRQTSPTDNSESNRGLPPTTETSDPASAPAATRGRSAFTTPLTFHISSLTVHRFLITATVVAAKTICDFYCKNSHYAKVGGITLHEMNSLELELLGALRWKVSAPFETLQQYYISLVARHPAYQLASAVTTRPSTVSSSSPSESHGAPISAGVQAARVPPVPPTIEHANDWNSDSSSDESMAIS</sequence>
<protein>
    <submittedName>
        <fullName evidence="2">Pho80p cyclin</fullName>
    </submittedName>
</protein>
<dbReference type="Proteomes" id="UP001151582">
    <property type="component" value="Unassembled WGS sequence"/>
</dbReference>
<accession>A0A9W8AWC7</accession>
<dbReference type="OrthoDB" id="337735at2759"/>
<dbReference type="GO" id="GO:0005634">
    <property type="term" value="C:nucleus"/>
    <property type="evidence" value="ECO:0007669"/>
    <property type="project" value="TreeGrafter"/>
</dbReference>
<feature type="compositionally biased region" description="Polar residues" evidence="1">
    <location>
        <begin position="98"/>
        <end position="120"/>
    </location>
</feature>
<dbReference type="Pfam" id="PF08613">
    <property type="entry name" value="Cyclin"/>
    <property type="match status" value="1"/>
</dbReference>